<keyword evidence="5 7" id="KW-0408">Iron</keyword>
<feature type="binding site" description="axial binding residue" evidence="7">
    <location>
        <position position="448"/>
    </location>
    <ligand>
        <name>heme</name>
        <dbReference type="ChEBI" id="CHEBI:30413"/>
    </ligand>
    <ligandPart>
        <name>Fe</name>
        <dbReference type="ChEBI" id="CHEBI:18248"/>
    </ligandPart>
</feature>
<dbReference type="SMR" id="A0A1S3ZU48"/>
<dbReference type="PaxDb" id="4097-A0A1S3ZU48"/>
<gene>
    <name evidence="11" type="primary">LOC107790438</name>
</gene>
<evidence type="ECO:0000256" key="1">
    <source>
        <dbReference type="ARBA" id="ARBA00010617"/>
    </source>
</evidence>
<sequence length="512" mass="58228">MEIYSSSVNLVSFLLFFSSLFIIVLVRKWRNSETSSQKQRLPPGPWRLPLIGSLHHLIGAHPHRIFRDLARKYGPVMYLELGEVPTVIISSPSAAKETLKTHDLAFSNRPQFTSTYIVMYNNKDIAFAEYGDYWKQMRKICIMELLSARMVKSFSSIRKDELSSLLSSVQSVKGTSEVNMTEKIVRFASSVTCRLVFGKLGKDRELLIELMKKTLLLAGGDVGDLFPSWKLLYKMSGAKSRLVKMHQEVDSVLDNIVNEHIRSRADGNKGNGEYGGEDLVDVFLRIQENDQLQFPITNDHIKAVILDMFTAGTETSSTAIIWAMSELMKNPNVMAKAQSEVRQAFKGKSSFDEEDLDNLPYLMLVVKETLRLHAPSILHRECREQTCIDGYTIPSKATVLVNTWAIGRDPEVWNNPESFIPERFENSFIDYLGNHFEFIPFGSGKRICPGMQFGLANFRYPLARLLYHFNWELPYGTSPKDLDMSEKPGMSAAKEKDLYVIAKNDECLDVML</sequence>
<dbReference type="GO" id="GO:0005506">
    <property type="term" value="F:iron ion binding"/>
    <property type="evidence" value="ECO:0007669"/>
    <property type="project" value="InterPro"/>
</dbReference>
<dbReference type="PROSITE" id="PS00086">
    <property type="entry name" value="CYTOCHROME_P450"/>
    <property type="match status" value="1"/>
</dbReference>
<protein>
    <submittedName>
        <fullName evidence="11">Premnaspirodiene oxygenase-like</fullName>
    </submittedName>
</protein>
<dbReference type="RefSeq" id="XP_016467854.1">
    <property type="nucleotide sequence ID" value="XM_016612368.2"/>
</dbReference>
<dbReference type="PANTHER" id="PTHR47953">
    <property type="entry name" value="OS08G0105600 PROTEIN"/>
    <property type="match status" value="1"/>
</dbReference>
<keyword evidence="4 8" id="KW-0560">Oxidoreductase</keyword>
<evidence type="ECO:0000256" key="2">
    <source>
        <dbReference type="ARBA" id="ARBA00022617"/>
    </source>
</evidence>
<evidence type="ECO:0000256" key="9">
    <source>
        <dbReference type="SAM" id="Phobius"/>
    </source>
</evidence>
<dbReference type="SUPFAM" id="SSF48264">
    <property type="entry name" value="Cytochrome P450"/>
    <property type="match status" value="1"/>
</dbReference>
<dbReference type="PANTHER" id="PTHR47953:SF21">
    <property type="entry name" value="CYTOCHROME P450 71D7"/>
    <property type="match status" value="1"/>
</dbReference>
<keyword evidence="2 7" id="KW-0349">Heme</keyword>
<feature type="transmembrane region" description="Helical" evidence="9">
    <location>
        <begin position="6"/>
        <end position="26"/>
    </location>
</feature>
<evidence type="ECO:0000256" key="3">
    <source>
        <dbReference type="ARBA" id="ARBA00022723"/>
    </source>
</evidence>
<dbReference type="InterPro" id="IPR002401">
    <property type="entry name" value="Cyt_P450_E_grp-I"/>
</dbReference>
<dbReference type="GO" id="GO:0004497">
    <property type="term" value="F:monooxygenase activity"/>
    <property type="evidence" value="ECO:0007669"/>
    <property type="project" value="UniProtKB-KW"/>
</dbReference>
<name>A0A1S3ZU48_TOBAC</name>
<evidence type="ECO:0000256" key="7">
    <source>
        <dbReference type="PIRSR" id="PIRSR602401-1"/>
    </source>
</evidence>
<evidence type="ECO:0000256" key="4">
    <source>
        <dbReference type="ARBA" id="ARBA00023002"/>
    </source>
</evidence>
<dbReference type="PRINTS" id="PR00463">
    <property type="entry name" value="EP450I"/>
</dbReference>
<dbReference type="Gene3D" id="1.10.630.10">
    <property type="entry name" value="Cytochrome P450"/>
    <property type="match status" value="1"/>
</dbReference>
<keyword evidence="9" id="KW-0472">Membrane</keyword>
<evidence type="ECO:0000256" key="8">
    <source>
        <dbReference type="RuleBase" id="RU000461"/>
    </source>
</evidence>
<comment type="similarity">
    <text evidence="1 8">Belongs to the cytochrome P450 family.</text>
</comment>
<evidence type="ECO:0000256" key="5">
    <source>
        <dbReference type="ARBA" id="ARBA00023004"/>
    </source>
</evidence>
<accession>A0A1S3ZU48</accession>
<dbReference type="InterPro" id="IPR036396">
    <property type="entry name" value="Cyt_P450_sf"/>
</dbReference>
<dbReference type="GO" id="GO:0020037">
    <property type="term" value="F:heme binding"/>
    <property type="evidence" value="ECO:0007669"/>
    <property type="project" value="InterPro"/>
</dbReference>
<reference evidence="11" key="2">
    <citation type="submission" date="2025-08" db="UniProtKB">
        <authorList>
            <consortium name="RefSeq"/>
        </authorList>
    </citation>
    <scope>IDENTIFICATION</scope>
    <source>
        <tissue evidence="11">Leaf</tissue>
    </source>
</reference>
<dbReference type="Pfam" id="PF00067">
    <property type="entry name" value="p450"/>
    <property type="match status" value="1"/>
</dbReference>
<dbReference type="InterPro" id="IPR017972">
    <property type="entry name" value="Cyt_P450_CS"/>
</dbReference>
<dbReference type="InterPro" id="IPR001128">
    <property type="entry name" value="Cyt_P450"/>
</dbReference>
<proteinExistence type="inferred from homology"/>
<evidence type="ECO:0000313" key="11">
    <source>
        <dbReference type="RefSeq" id="XP_016467854.1"/>
    </source>
</evidence>
<keyword evidence="9" id="KW-0812">Transmembrane</keyword>
<keyword evidence="6 8" id="KW-0503">Monooxygenase</keyword>
<dbReference type="OrthoDB" id="3934656at2759"/>
<dbReference type="CDD" id="cd11072">
    <property type="entry name" value="CYP71-like"/>
    <property type="match status" value="1"/>
</dbReference>
<evidence type="ECO:0000313" key="10">
    <source>
        <dbReference type="Proteomes" id="UP000790787"/>
    </source>
</evidence>
<keyword evidence="9" id="KW-1133">Transmembrane helix</keyword>
<dbReference type="AlphaFoldDB" id="A0A1S3ZU48"/>
<dbReference type="STRING" id="4097.A0A1S3ZU48"/>
<dbReference type="RefSeq" id="XP_016467854.1">
    <property type="nucleotide sequence ID" value="XM_016612368.1"/>
</dbReference>
<reference evidence="10" key="1">
    <citation type="journal article" date="2014" name="Nat. Commun.">
        <title>The tobacco genome sequence and its comparison with those of tomato and potato.</title>
        <authorList>
            <person name="Sierro N."/>
            <person name="Battey J.N."/>
            <person name="Ouadi S."/>
            <person name="Bakaher N."/>
            <person name="Bovet L."/>
            <person name="Willig A."/>
            <person name="Goepfert S."/>
            <person name="Peitsch M.C."/>
            <person name="Ivanov N.V."/>
        </authorList>
    </citation>
    <scope>NUCLEOTIDE SEQUENCE [LARGE SCALE GENOMIC DNA]</scope>
</reference>
<dbReference type="InterPro" id="IPR052306">
    <property type="entry name" value="CYP450_71D"/>
</dbReference>
<dbReference type="OMA" id="HFNWGLP"/>
<evidence type="ECO:0000256" key="6">
    <source>
        <dbReference type="ARBA" id="ARBA00023033"/>
    </source>
</evidence>
<organism evidence="10 11">
    <name type="scientific">Nicotiana tabacum</name>
    <name type="common">Common tobacco</name>
    <dbReference type="NCBI Taxonomy" id="4097"/>
    <lineage>
        <taxon>Eukaryota</taxon>
        <taxon>Viridiplantae</taxon>
        <taxon>Streptophyta</taxon>
        <taxon>Embryophyta</taxon>
        <taxon>Tracheophyta</taxon>
        <taxon>Spermatophyta</taxon>
        <taxon>Magnoliopsida</taxon>
        <taxon>eudicotyledons</taxon>
        <taxon>Gunneridae</taxon>
        <taxon>Pentapetalae</taxon>
        <taxon>asterids</taxon>
        <taxon>lamiids</taxon>
        <taxon>Solanales</taxon>
        <taxon>Solanaceae</taxon>
        <taxon>Nicotianoideae</taxon>
        <taxon>Nicotianeae</taxon>
        <taxon>Nicotiana</taxon>
    </lineage>
</organism>
<dbReference type="Proteomes" id="UP000790787">
    <property type="component" value="Chromosome 8"/>
</dbReference>
<dbReference type="GeneID" id="107790438"/>
<dbReference type="GO" id="GO:0016705">
    <property type="term" value="F:oxidoreductase activity, acting on paired donors, with incorporation or reduction of molecular oxygen"/>
    <property type="evidence" value="ECO:0007669"/>
    <property type="project" value="InterPro"/>
</dbReference>
<dbReference type="GO" id="GO:0016491">
    <property type="term" value="F:oxidoreductase activity"/>
    <property type="evidence" value="ECO:0000318"/>
    <property type="project" value="GO_Central"/>
</dbReference>
<dbReference type="KEGG" id="nta:107790438"/>
<dbReference type="PRINTS" id="PR00385">
    <property type="entry name" value="P450"/>
</dbReference>
<dbReference type="FunFam" id="1.10.630.10:FF:000043">
    <property type="entry name" value="Cytochrome P450 99A2"/>
    <property type="match status" value="1"/>
</dbReference>
<comment type="cofactor">
    <cofactor evidence="7">
        <name>heme</name>
        <dbReference type="ChEBI" id="CHEBI:30413"/>
    </cofactor>
</comment>
<keyword evidence="3 7" id="KW-0479">Metal-binding</keyword>
<keyword evidence="10" id="KW-1185">Reference proteome</keyword>